<dbReference type="HOGENOM" id="CLU_002645_0_0_1"/>
<dbReference type="SUPFAM" id="SSF48431">
    <property type="entry name" value="Lipovitellin-phosvitin complex, superhelical domain"/>
    <property type="match status" value="1"/>
</dbReference>
<evidence type="ECO:0000256" key="6">
    <source>
        <dbReference type="SAM" id="MobiDB-lite"/>
    </source>
</evidence>
<dbReference type="PROSITE" id="PS51233">
    <property type="entry name" value="VWFD"/>
    <property type="match status" value="1"/>
</dbReference>
<reference evidence="10" key="2">
    <citation type="submission" date="2010-05" db="EMBL/GenBank/DDBJ databases">
        <authorList>
            <person name="Almeida L.G."/>
            <person name="Nicolas M.F."/>
            <person name="Souza R.C."/>
            <person name="Vasconcelos A.T.R."/>
        </authorList>
    </citation>
    <scope>NUCLEOTIDE SEQUENCE</scope>
</reference>
<evidence type="ECO:0000259" key="9">
    <source>
        <dbReference type="PROSITE" id="PS51233"/>
    </source>
</evidence>
<evidence type="ECO:0000256" key="2">
    <source>
        <dbReference type="ARBA" id="ARBA00022761"/>
    </source>
</evidence>
<dbReference type="InterPro" id="IPR015255">
    <property type="entry name" value="Vitellinogen_open_b-sht"/>
</dbReference>
<dbReference type="InterPro" id="IPR050733">
    <property type="entry name" value="Vitellogenin/Apolipophorin"/>
</dbReference>
<accession>W5JQP3</accession>
<evidence type="ECO:0000256" key="1">
    <source>
        <dbReference type="ARBA" id="ARBA00022729"/>
    </source>
</evidence>
<protein>
    <submittedName>
        <fullName evidence="10">Vitellogenin-A1</fullName>
    </submittedName>
</protein>
<evidence type="ECO:0000256" key="4">
    <source>
        <dbReference type="ARBA" id="ARBA00023180"/>
    </source>
</evidence>
<dbReference type="PANTHER" id="PTHR23345:SF15">
    <property type="entry name" value="VITELLOGENIN 1-RELATED"/>
    <property type="match status" value="1"/>
</dbReference>
<organism evidence="10">
    <name type="scientific">Anopheles darlingi</name>
    <name type="common">Mosquito</name>
    <dbReference type="NCBI Taxonomy" id="43151"/>
    <lineage>
        <taxon>Eukaryota</taxon>
        <taxon>Metazoa</taxon>
        <taxon>Ecdysozoa</taxon>
        <taxon>Arthropoda</taxon>
        <taxon>Hexapoda</taxon>
        <taxon>Insecta</taxon>
        <taxon>Pterygota</taxon>
        <taxon>Neoptera</taxon>
        <taxon>Endopterygota</taxon>
        <taxon>Diptera</taxon>
        <taxon>Nematocera</taxon>
        <taxon>Culicoidea</taxon>
        <taxon>Culicidae</taxon>
        <taxon>Anophelinae</taxon>
        <taxon>Anopheles</taxon>
    </lineage>
</organism>
<keyword evidence="3" id="KW-1015">Disulfide bond</keyword>
<evidence type="ECO:0000256" key="7">
    <source>
        <dbReference type="SAM" id="SignalP"/>
    </source>
</evidence>
<feature type="region of interest" description="Disordered" evidence="6">
    <location>
        <begin position="354"/>
        <end position="475"/>
    </location>
</feature>
<dbReference type="InterPro" id="IPR001846">
    <property type="entry name" value="VWF_type-D"/>
</dbReference>
<dbReference type="VEuPathDB" id="VectorBase:ADAC003002"/>
<sequence>MIAKLLLLTFVGFCTAYQYSSEYEFPYSRPINQTGFEFGAWEANREYVYNVTTKTMTALPDLEDYWTGIVTHGYLVIRPKDHNYVVAYIDRPTYAVFNEYLPRGYRTKLAEFDLKWQPMPFSSKPFGIYYNKGAVKGFYVEKTVPNHEVNMLKAWVSQLQLDTQGAYVIKSEFNQFPENNTLTGVFKTMEPSVTGECETLYDVNAVPEYFIQSHKEWVPQPQYFEEDQHVFHVVKTRNFDNCDERRGYHFGFSGFSDFKPNTNQMGNILTKSEVSQMYLTGDWHNYTIQSVSTVNKVVVSPSLVNAQKAMVYAQVNVTLNYIHPYEHVPEGPADDRQVFVDLVYSYNMAHDKQNYVRPANETEDSSSSDSSSSSSEEDQPRENFKISPAEQYSNTLKHVDARGNRNRRDLNAQKEKEYYESYKRDQYRLNKENETSSSSDDSSSSSSSSSESDEHEHLFSSSSESSESDSLSSEEYYYQPIPESLKDAPQTPFLPYFTGYKGYSVQYARNVDATHYVYKLAYEIATELQEISQVPKSNTLNKFTILARVLRTMNYQDIYDVCQKLFVSQKEREEGSNHSESFAKKCDAWNTFRDALAQAGTPPAFKVIKELIEEKKLRGDEAATVIATLPKTIRYPTETIMHEYFLLVTSNTVQHQEYLNVTALISYCDFLNRAQVNNQSAYNYYPVHSFGRLADEDYKIVAHKVVPWLSHQLREAVKAGDSIKVQVYIRCLGHLGHPEILNVFEPYLEGKIPVTHFQRLAIIVAFDRLVENYPRLARSVLFKVYQNTGDAHEVRCAAVYLLVRTKPPVYMLQRMAEQTHYDPSTYVRAAVKTALESASEADEFDDDDEFWQNAQAAIKHLNPRDFSLQYSGTYLRDFAFKELELSYRLYFSQIASDDHFVPSGFFFHLRKNLGGLKRFSTFYYLVSSMETFFDILDKQYDTYNKHEEYKSNDYYYNYYKQYPSLFKDYFSKYSKNHKYQNDYFEQFGNKNQEDFQKWSTTRIAKMLNIDPEEAEELEGQFLFQIFNGERFFAFNNQTIEQFPSLAKKFFADFEDGYAYNFTKFYQQQAVSIAFPLATGLPFTYTLKTPTLFKFEFETTATTYPSIFQTPTGYPEKEFDDFIRFPRWFNGSADVNFAYSRLVDAKVGFITPFDHQRYVAGYQKKMQGYFPFSFDFGFDFENNDYEVNVQPLEAHKDVLLFHLSSWPYTGYKDITDLRPMSEQPSVRVLHDRQQTTKTYEQTFGERLFGVAFRFQAKYDKDFIDYAYFMKHIQQHDYWSALVYPFASETYHYHNLNLYYDAQRTPVKNVKFVLHHKQADYDQDFQTADVKHPKGRHGFSGYYNEYNYAQPFVYYAGSQRRQEQFMRNAGAGIRNSDVDVYDFGIVFEGKQQKAEFVFTTAYADSPVDEKERFLFFLSYSPYVSSSAFYEFIPFSGKQFQMCFSATNEYPNLPKLNFLNVLNFDKVGSMNWELSYGEKCQGGSHVSMKGKLAQSEYYRHYLRISEVGQYCKHQMDNGYFQLPACQNATRQAGYFDSYSFDFEYKDVSTYAKNMTYKFFDFARYMAFPYYSEDFFYQGKHDQFKFDFQLAPYGDFYNASFYGPQYSFAVENYPIDNEYARYFFTVHPELDYYERMLTYAYRGNYHPSCVVSNKFINTFDGKTFDYELGSCWHVLLHTVKPDYYYYAQDSHFMNSDYEYNWKNGFSEDEQITILARHGEDNQLYLKAILGQYKQNDYNIDIIPHGHDLPHVYINGKPQQVHEKYAIEMYTNDDGGDQPLIRVYALPGNEVEISFRDDDIKIVFDGYRARVFADQSYYNNFVGLCGTNNGEAEDDFITPDQCVMRKPEYFAGSYAIHGLNCSGPASAYYTEYHQKAQEHCVKPQYYFGNVISELEAGRSRYNYYYKDFDLSDSSSSESDESDDSSSSSSSSSEEDYRSPSEFFAEKQHFTEKECGIQHRVQYIEQGDKICFSIRPLPTCASQCKAFDKIQKYVDVHCRDITDTAAQLFKQQIRKGVNPDMSKKSVTKTVKYFFPKKCVYAN</sequence>
<keyword evidence="4" id="KW-0325">Glycoprotein</keyword>
<keyword evidence="2" id="KW-0758">Storage protein</keyword>
<gene>
    <name evidence="10" type="ORF">AND_003002</name>
</gene>
<feature type="domain" description="Vitellogenin" evidence="8">
    <location>
        <begin position="41"/>
        <end position="905"/>
    </location>
</feature>
<dbReference type="PANTHER" id="PTHR23345">
    <property type="entry name" value="VITELLOGENIN-RELATED"/>
    <property type="match status" value="1"/>
</dbReference>
<dbReference type="EnsemblMetazoa" id="ADAC003002-RA">
    <property type="protein sequence ID" value="ADAC003002-PA"/>
    <property type="gene ID" value="ADAC003002"/>
</dbReference>
<evidence type="ECO:0000256" key="3">
    <source>
        <dbReference type="ARBA" id="ARBA00023157"/>
    </source>
</evidence>
<reference evidence="11" key="4">
    <citation type="submission" date="2015-06" db="UniProtKB">
        <authorList>
            <consortium name="EnsemblMetazoa"/>
        </authorList>
    </citation>
    <scope>IDENTIFICATION</scope>
</reference>
<dbReference type="SUPFAM" id="SSF56968">
    <property type="entry name" value="Lipovitellin-phosvitin complex, beta-sheet shell regions"/>
    <property type="match status" value="2"/>
</dbReference>
<dbReference type="Pfam" id="PF09172">
    <property type="entry name" value="Vit_open_b-sht"/>
    <property type="match status" value="1"/>
</dbReference>
<feature type="chain" id="PRO_5010155729" evidence="7">
    <location>
        <begin position="17"/>
        <end position="2036"/>
    </location>
</feature>
<feature type="signal peptide" evidence="7">
    <location>
        <begin position="1"/>
        <end position="16"/>
    </location>
</feature>
<dbReference type="EMBL" id="ADMH02000727">
    <property type="protein sequence ID" value="ETN65235.1"/>
    <property type="molecule type" value="Genomic_DNA"/>
</dbReference>
<evidence type="ECO:0000256" key="5">
    <source>
        <dbReference type="PROSITE-ProRule" id="PRU00557"/>
    </source>
</evidence>
<dbReference type="Gene3D" id="2.30.230.10">
    <property type="entry name" value="Lipovitellin, beta-sheet shell regions, chain A"/>
    <property type="match status" value="1"/>
</dbReference>
<keyword evidence="1 7" id="KW-0732">Signal</keyword>
<dbReference type="OMA" id="YGHCHHR"/>
<proteinExistence type="predicted"/>
<dbReference type="GO" id="GO:0005319">
    <property type="term" value="F:lipid transporter activity"/>
    <property type="evidence" value="ECO:0007669"/>
    <property type="project" value="InterPro"/>
</dbReference>
<dbReference type="Pfam" id="PF01347">
    <property type="entry name" value="Vitellogenin_N"/>
    <property type="match status" value="1"/>
</dbReference>
<dbReference type="InterPro" id="IPR015816">
    <property type="entry name" value="Vitellinogen_b-sht_N"/>
</dbReference>
<dbReference type="InterPro" id="IPR015819">
    <property type="entry name" value="Lipid_transp_b-sht_shell"/>
</dbReference>
<reference evidence="10" key="3">
    <citation type="journal article" date="2013" name="Nucleic Acids Res.">
        <title>The genome of Anopheles darlingi, the main neotropical malaria vector.</title>
        <authorList>
            <person name="Marinotti O."/>
            <person name="Cerqueira G.C."/>
            <person name="de Almeida L.G."/>
            <person name="Ferro M.I."/>
            <person name="Loreto E.L."/>
            <person name="Zaha A."/>
            <person name="Teixeira S.M."/>
            <person name="Wespiser A.R."/>
            <person name="Almeida E Silva A."/>
            <person name="Schlindwein A.D."/>
            <person name="Pacheco A.C."/>
            <person name="Silva A.L."/>
            <person name="Graveley B.R."/>
            <person name="Walenz B.P."/>
            <person name="Lima Bde A."/>
            <person name="Ribeiro C.A."/>
            <person name="Nunes-Silva C.G."/>
            <person name="de Carvalho C.R."/>
            <person name="Soares C.M."/>
            <person name="de Menezes C.B."/>
            <person name="Matiolli C."/>
            <person name="Caffrey D."/>
            <person name="Araujo D.A."/>
            <person name="de Oliveira D.M."/>
            <person name="Golenbock D."/>
            <person name="Grisard E.C."/>
            <person name="Fantinatti-Garboggini F."/>
            <person name="de Carvalho F.M."/>
            <person name="Barcellos F.G."/>
            <person name="Prosdocimi F."/>
            <person name="May G."/>
            <person name="Azevedo Junior G.M."/>
            <person name="Guimaraes G.M."/>
            <person name="Goldman G.H."/>
            <person name="Padilha I.Q."/>
            <person name="Batista Jda S."/>
            <person name="Ferro J.A."/>
            <person name="Ribeiro J.M."/>
            <person name="Fietto J.L."/>
            <person name="Dabbas K.M."/>
            <person name="Cerdeira L."/>
            <person name="Agnez-Lima L.F."/>
            <person name="Brocchi M."/>
            <person name="de Carvalho M.O."/>
            <person name="Teixeira Mde M."/>
            <person name="Diniz Maia Mde M."/>
            <person name="Goldman M.H."/>
            <person name="Cruz Schneider M.P."/>
            <person name="Felipe M.S."/>
            <person name="Hungria M."/>
            <person name="Nicolas M.F."/>
            <person name="Pereira M."/>
            <person name="Montes M.A."/>
            <person name="Cantao M.E."/>
            <person name="Vincentz M."/>
            <person name="Rafael M.S."/>
            <person name="Silverman N."/>
            <person name="Stoco P.H."/>
            <person name="Souza R.C."/>
            <person name="Vicentini R."/>
            <person name="Gazzinelli R.T."/>
            <person name="Neves Rde O."/>
            <person name="Silva R."/>
            <person name="Astolfi-Filho S."/>
            <person name="Maciel T.E."/>
            <person name="Urmenyi T.P."/>
            <person name="Tadei W.P."/>
            <person name="Camargo E.P."/>
            <person name="de Vasconcelos A.T."/>
        </authorList>
    </citation>
    <scope>NUCLEOTIDE SEQUENCE</scope>
</reference>
<dbReference type="VEuPathDB" id="VectorBase:ADAR2_004019"/>
<dbReference type="PROSITE" id="PS51211">
    <property type="entry name" value="VITELLOGENIN"/>
    <property type="match status" value="1"/>
</dbReference>
<dbReference type="FunFam" id="1.25.10.20:FF:000003">
    <property type="entry name" value="Vitellogenin C"/>
    <property type="match status" value="1"/>
</dbReference>
<evidence type="ECO:0000313" key="11">
    <source>
        <dbReference type="EnsemblMetazoa" id="ADAC003002-PA"/>
    </source>
</evidence>
<comment type="caution">
    <text evidence="5">Lacks conserved residue(s) required for the propagation of feature annotation.</text>
</comment>
<keyword evidence="12" id="KW-1185">Reference proteome</keyword>
<feature type="compositionally biased region" description="Low complexity" evidence="6">
    <location>
        <begin position="459"/>
        <end position="475"/>
    </location>
</feature>
<evidence type="ECO:0000313" key="10">
    <source>
        <dbReference type="EMBL" id="ETN65235.1"/>
    </source>
</evidence>
<dbReference type="STRING" id="43151.W5JQP3"/>
<evidence type="ECO:0000259" key="8">
    <source>
        <dbReference type="PROSITE" id="PS51211"/>
    </source>
</evidence>
<dbReference type="GO" id="GO:0045735">
    <property type="term" value="F:nutrient reservoir activity"/>
    <property type="evidence" value="ECO:0007669"/>
    <property type="project" value="UniProtKB-KW"/>
</dbReference>
<feature type="domain" description="VWFD" evidence="9">
    <location>
        <begin position="1643"/>
        <end position="1857"/>
    </location>
</feature>
<feature type="compositionally biased region" description="Low complexity" evidence="6">
    <location>
        <begin position="436"/>
        <end position="450"/>
    </location>
</feature>
<feature type="region of interest" description="Disordered" evidence="6">
    <location>
        <begin position="1906"/>
        <end position="1932"/>
    </location>
</feature>
<dbReference type="Gene3D" id="2.20.80.10">
    <property type="entry name" value="Lipovitellin-phosvitin complex, chain A, domain 4"/>
    <property type="match status" value="1"/>
</dbReference>
<dbReference type="SMART" id="SM00216">
    <property type="entry name" value="VWD"/>
    <property type="match status" value="1"/>
</dbReference>
<dbReference type="Proteomes" id="UP000000673">
    <property type="component" value="Unassembled WGS sequence"/>
</dbReference>
<dbReference type="SMART" id="SM00638">
    <property type="entry name" value="LPD_N"/>
    <property type="match status" value="1"/>
</dbReference>
<evidence type="ECO:0000313" key="12">
    <source>
        <dbReference type="Proteomes" id="UP000000673"/>
    </source>
</evidence>
<name>W5JQP3_ANODA</name>
<dbReference type="FunFam" id="2.30.230.10:FF:000008">
    <property type="entry name" value="Vitellogenin-like Protein"/>
    <property type="match status" value="1"/>
</dbReference>
<dbReference type="SMART" id="SM01169">
    <property type="entry name" value="DUF1943"/>
    <property type="match status" value="1"/>
</dbReference>
<dbReference type="eggNOG" id="KOG4338">
    <property type="taxonomic scope" value="Eukaryota"/>
</dbReference>
<reference evidence="10 12" key="1">
    <citation type="journal article" date="2010" name="BMC Genomics">
        <title>Combination of measures distinguishes pre-miRNAs from other stem-loops in the genome of the newly sequenced Anopheles darlingi.</title>
        <authorList>
            <person name="Mendes N.D."/>
            <person name="Freitas A.T."/>
            <person name="Vasconcelos A.T."/>
            <person name="Sagot M.F."/>
        </authorList>
    </citation>
    <scope>NUCLEOTIDE SEQUENCE</scope>
</reference>
<feature type="compositionally biased region" description="Basic and acidic residues" evidence="6">
    <location>
        <begin position="397"/>
        <end position="434"/>
    </location>
</feature>
<dbReference type="Gene3D" id="1.25.10.20">
    <property type="entry name" value="Vitellinogen, superhelical"/>
    <property type="match status" value="1"/>
</dbReference>
<dbReference type="InterPro" id="IPR011030">
    <property type="entry name" value="Lipovitellin_superhlx_dom"/>
</dbReference>
<dbReference type="Pfam" id="PF00094">
    <property type="entry name" value="VWD"/>
    <property type="match status" value="1"/>
</dbReference>
<dbReference type="InterPro" id="IPR001747">
    <property type="entry name" value="Vitellogenin_N"/>
</dbReference>